<feature type="transmembrane region" description="Helical" evidence="2">
    <location>
        <begin position="35"/>
        <end position="59"/>
    </location>
</feature>
<protein>
    <submittedName>
        <fullName evidence="3">Uncharacterized protein</fullName>
    </submittedName>
</protein>
<dbReference type="OrthoDB" id="785473at2759"/>
<dbReference type="Proteomes" id="UP001141552">
    <property type="component" value="Unassembled WGS sequence"/>
</dbReference>
<gene>
    <name evidence="3" type="ORF">Tsubulata_029671</name>
</gene>
<sequence>MASSNNFDRPHFPPPPPPHVLPPPPSPPSDDTTTIIVIVFVSFGGILFLSFLAAAILCFMKKKKKKTTQETDIVRLDEHLKVKEAIVPGPHGPHAVVLEVEDDIHADEIIRKNEKVGQGGFHANPTQTQDNIVTPQEAAPGSVGSKAAAIVCCFMIKKKNKAIIEETDVVHFDEHLEAKEAIVQGPHHVPQAVVLEIEDDVHVDKIARKEDKVSHSLQAKGDEASSGNDHQVGATSSSSSTN</sequence>
<dbReference type="PANTHER" id="PTHR35697">
    <property type="entry name" value="OS08G0108300 PROTEIN"/>
    <property type="match status" value="1"/>
</dbReference>
<dbReference type="AlphaFoldDB" id="A0A9Q0JDX3"/>
<proteinExistence type="predicted"/>
<dbReference type="EMBL" id="JAKUCV010003671">
    <property type="protein sequence ID" value="KAJ4838049.1"/>
    <property type="molecule type" value="Genomic_DNA"/>
</dbReference>
<dbReference type="PANTHER" id="PTHR35697:SF10">
    <property type="entry name" value="PROTEIN TRACHEARY ELEMENT DIFFERENTIATION-RELATED 6"/>
    <property type="match status" value="1"/>
</dbReference>
<feature type="region of interest" description="Disordered" evidence="1">
    <location>
        <begin position="209"/>
        <end position="242"/>
    </location>
</feature>
<evidence type="ECO:0000256" key="2">
    <source>
        <dbReference type="SAM" id="Phobius"/>
    </source>
</evidence>
<keyword evidence="2" id="KW-1133">Transmembrane helix</keyword>
<reference evidence="3" key="2">
    <citation type="journal article" date="2023" name="Plants (Basel)">
        <title>Annotation of the Turnera subulata (Passifloraceae) Draft Genome Reveals the S-Locus Evolved after the Divergence of Turneroideae from Passifloroideae in a Stepwise Manner.</title>
        <authorList>
            <person name="Henning P.M."/>
            <person name="Roalson E.H."/>
            <person name="Mir W."/>
            <person name="McCubbin A.G."/>
            <person name="Shore J.S."/>
        </authorList>
    </citation>
    <scope>NUCLEOTIDE SEQUENCE</scope>
    <source>
        <strain evidence="3">F60SS</strain>
    </source>
</reference>
<feature type="region of interest" description="Disordered" evidence="1">
    <location>
        <begin position="1"/>
        <end position="28"/>
    </location>
</feature>
<dbReference type="GO" id="GO:0009834">
    <property type="term" value="P:plant-type secondary cell wall biogenesis"/>
    <property type="evidence" value="ECO:0007669"/>
    <property type="project" value="InterPro"/>
</dbReference>
<keyword evidence="2" id="KW-0812">Transmembrane</keyword>
<dbReference type="InterPro" id="IPR044950">
    <property type="entry name" value="TED6/7"/>
</dbReference>
<evidence type="ECO:0000313" key="3">
    <source>
        <dbReference type="EMBL" id="KAJ4838049.1"/>
    </source>
</evidence>
<keyword evidence="2" id="KW-0472">Membrane</keyword>
<comment type="caution">
    <text evidence="3">The sequence shown here is derived from an EMBL/GenBank/DDBJ whole genome shotgun (WGS) entry which is preliminary data.</text>
</comment>
<reference evidence="3" key="1">
    <citation type="submission" date="2022-02" db="EMBL/GenBank/DDBJ databases">
        <authorList>
            <person name="Henning P.M."/>
            <person name="McCubbin A.G."/>
            <person name="Shore J.S."/>
        </authorList>
    </citation>
    <scope>NUCLEOTIDE SEQUENCE</scope>
    <source>
        <strain evidence="3">F60SS</strain>
        <tissue evidence="3">Leaves</tissue>
    </source>
</reference>
<keyword evidence="4" id="KW-1185">Reference proteome</keyword>
<evidence type="ECO:0000256" key="1">
    <source>
        <dbReference type="SAM" id="MobiDB-lite"/>
    </source>
</evidence>
<name>A0A9Q0JDX3_9ROSI</name>
<evidence type="ECO:0000313" key="4">
    <source>
        <dbReference type="Proteomes" id="UP001141552"/>
    </source>
</evidence>
<feature type="compositionally biased region" description="Polar residues" evidence="1">
    <location>
        <begin position="225"/>
        <end position="242"/>
    </location>
</feature>
<feature type="compositionally biased region" description="Pro residues" evidence="1">
    <location>
        <begin position="12"/>
        <end position="28"/>
    </location>
</feature>
<accession>A0A9Q0JDX3</accession>
<organism evidence="3 4">
    <name type="scientific">Turnera subulata</name>
    <dbReference type="NCBI Taxonomy" id="218843"/>
    <lineage>
        <taxon>Eukaryota</taxon>
        <taxon>Viridiplantae</taxon>
        <taxon>Streptophyta</taxon>
        <taxon>Embryophyta</taxon>
        <taxon>Tracheophyta</taxon>
        <taxon>Spermatophyta</taxon>
        <taxon>Magnoliopsida</taxon>
        <taxon>eudicotyledons</taxon>
        <taxon>Gunneridae</taxon>
        <taxon>Pentapetalae</taxon>
        <taxon>rosids</taxon>
        <taxon>fabids</taxon>
        <taxon>Malpighiales</taxon>
        <taxon>Passifloraceae</taxon>
        <taxon>Turnera</taxon>
    </lineage>
</organism>